<dbReference type="PANTHER" id="PTHR12483:SF43">
    <property type="entry name" value="COPPER TRANSPORT PROTEIN"/>
    <property type="match status" value="1"/>
</dbReference>
<keyword evidence="3 4" id="KW-0472">Membrane</keyword>
<organism evidence="7">
    <name type="scientific">Enterobius vermicularis</name>
    <name type="common">Human pinworm</name>
    <dbReference type="NCBI Taxonomy" id="51028"/>
    <lineage>
        <taxon>Eukaryota</taxon>
        <taxon>Metazoa</taxon>
        <taxon>Ecdysozoa</taxon>
        <taxon>Nematoda</taxon>
        <taxon>Chromadorea</taxon>
        <taxon>Rhabditida</taxon>
        <taxon>Spirurina</taxon>
        <taxon>Oxyuridomorpha</taxon>
        <taxon>Oxyuroidea</taxon>
        <taxon>Oxyuridae</taxon>
        <taxon>Enterobius</taxon>
    </lineage>
</organism>
<protein>
    <recommendedName>
        <fullName evidence="4">Copper transport protein</fullName>
    </recommendedName>
</protein>
<dbReference type="Proteomes" id="UP000274131">
    <property type="component" value="Unassembled WGS sequence"/>
</dbReference>
<keyword evidence="4" id="KW-0406">Ion transport</keyword>
<feature type="transmembrane region" description="Helical" evidence="4">
    <location>
        <begin position="112"/>
        <end position="134"/>
    </location>
</feature>
<evidence type="ECO:0000256" key="4">
    <source>
        <dbReference type="RuleBase" id="RU367022"/>
    </source>
</evidence>
<evidence type="ECO:0000256" key="1">
    <source>
        <dbReference type="ARBA" id="ARBA00022692"/>
    </source>
</evidence>
<dbReference type="PANTHER" id="PTHR12483">
    <property type="entry name" value="SOLUTE CARRIER FAMILY 31 COPPER TRANSPORTERS"/>
    <property type="match status" value="1"/>
</dbReference>
<comment type="caution">
    <text evidence="4">Lacks conserved residue(s) required for the propagation of feature annotation.</text>
</comment>
<accession>A0A0N4UVR8</accession>
<reference evidence="5 6" key="2">
    <citation type="submission" date="2018-10" db="EMBL/GenBank/DDBJ databases">
        <authorList>
            <consortium name="Pathogen Informatics"/>
        </authorList>
    </citation>
    <scope>NUCLEOTIDE SEQUENCE [LARGE SCALE GENOMIC DNA]</scope>
</reference>
<gene>
    <name evidence="5" type="ORF">EVEC_LOCUS1257</name>
</gene>
<dbReference type="WBParaSite" id="EVEC_0000154901-mRNA-1">
    <property type="protein sequence ID" value="EVEC_0000154901-mRNA-1"/>
    <property type="gene ID" value="EVEC_0000154901"/>
</dbReference>
<feature type="transmembrane region" description="Helical" evidence="4">
    <location>
        <begin position="61"/>
        <end position="77"/>
    </location>
</feature>
<keyword evidence="4" id="KW-0186">Copper</keyword>
<keyword evidence="4" id="KW-0813">Transport</keyword>
<keyword evidence="1 4" id="KW-0812">Transmembrane</keyword>
<feature type="transmembrane region" description="Helical" evidence="4">
    <location>
        <begin position="89"/>
        <end position="105"/>
    </location>
</feature>
<evidence type="ECO:0000313" key="5">
    <source>
        <dbReference type="EMBL" id="VDD86114.1"/>
    </source>
</evidence>
<evidence type="ECO:0000313" key="6">
    <source>
        <dbReference type="Proteomes" id="UP000274131"/>
    </source>
</evidence>
<keyword evidence="4" id="KW-0187">Copper transport</keyword>
<dbReference type="GO" id="GO:0005375">
    <property type="term" value="F:copper ion transmembrane transporter activity"/>
    <property type="evidence" value="ECO:0007669"/>
    <property type="project" value="UniProtKB-UniRule"/>
</dbReference>
<dbReference type="EMBL" id="UXUI01007190">
    <property type="protein sequence ID" value="VDD86114.1"/>
    <property type="molecule type" value="Genomic_DNA"/>
</dbReference>
<dbReference type="Pfam" id="PF04145">
    <property type="entry name" value="Ctr"/>
    <property type="match status" value="2"/>
</dbReference>
<dbReference type="OrthoDB" id="161814at2759"/>
<feature type="transmembrane region" description="Helical" evidence="4">
    <location>
        <begin position="29"/>
        <end position="49"/>
    </location>
</feature>
<dbReference type="InterPro" id="IPR007274">
    <property type="entry name" value="Cop_transporter"/>
</dbReference>
<keyword evidence="6" id="KW-1185">Reference proteome</keyword>
<reference evidence="7" key="1">
    <citation type="submission" date="2017-02" db="UniProtKB">
        <authorList>
            <consortium name="WormBaseParasite"/>
        </authorList>
    </citation>
    <scope>IDENTIFICATION</scope>
</reference>
<comment type="similarity">
    <text evidence="4">Belongs to the copper transporter (Ctr) (TC 1.A.56) family. SLC31A subfamily.</text>
</comment>
<dbReference type="GO" id="GO:0016020">
    <property type="term" value="C:membrane"/>
    <property type="evidence" value="ECO:0007669"/>
    <property type="project" value="UniProtKB-SubCell"/>
</dbReference>
<name>A0A0N4UVR8_ENTVE</name>
<sequence>MKSMMKMYFHFRTEEYLLFKTWLPETTTGYYFVGSCIAILCISFIIETIQHSRSIMRFRRLTRVILLFFPLSFFFRYNCGYKAHRVQTLLYFFQTFGSYSLMLLIMTYNIPVIICVIVGRTVAFFLLAPLTVMFDSAYTESCCG</sequence>
<keyword evidence="2 4" id="KW-1133">Transmembrane helix</keyword>
<comment type="subcellular location">
    <subcellularLocation>
        <location evidence="4">Membrane</location>
        <topology evidence="4">Multi-pass membrane protein</topology>
    </subcellularLocation>
</comment>
<dbReference type="AlphaFoldDB" id="A0A0N4UVR8"/>
<evidence type="ECO:0000256" key="2">
    <source>
        <dbReference type="ARBA" id="ARBA00022989"/>
    </source>
</evidence>
<evidence type="ECO:0000256" key="3">
    <source>
        <dbReference type="ARBA" id="ARBA00023136"/>
    </source>
</evidence>
<evidence type="ECO:0000313" key="7">
    <source>
        <dbReference type="WBParaSite" id="EVEC_0000154901-mRNA-1"/>
    </source>
</evidence>
<proteinExistence type="inferred from homology"/>